<comment type="caution">
    <text evidence="3">The sequence shown here is derived from an EMBL/GenBank/DDBJ whole genome shotgun (WGS) entry which is preliminary data.</text>
</comment>
<dbReference type="AlphaFoldDB" id="A0A0F8HSA8"/>
<organism evidence="3">
    <name type="scientific">Methanosarcina mazei</name>
    <name type="common">Methanosarcina frisia</name>
    <dbReference type="NCBI Taxonomy" id="2209"/>
    <lineage>
        <taxon>Archaea</taxon>
        <taxon>Methanobacteriati</taxon>
        <taxon>Methanobacteriota</taxon>
        <taxon>Stenosarchaea group</taxon>
        <taxon>Methanomicrobia</taxon>
        <taxon>Methanosarcinales</taxon>
        <taxon>Methanosarcinaceae</taxon>
        <taxon>Methanosarcina</taxon>
    </lineage>
</organism>
<evidence type="ECO:0000313" key="3">
    <source>
        <dbReference type="EMBL" id="KKG69834.1"/>
    </source>
</evidence>
<proteinExistence type="predicted"/>
<protein>
    <submittedName>
        <fullName evidence="3">Integrase</fullName>
    </submittedName>
</protein>
<dbReference type="InterPro" id="IPR002104">
    <property type="entry name" value="Integrase_catalytic"/>
</dbReference>
<feature type="domain" description="Tyr recombinase" evidence="2">
    <location>
        <begin position="7"/>
        <end position="179"/>
    </location>
</feature>
<dbReference type="PROSITE" id="PS51898">
    <property type="entry name" value="TYR_RECOMBINASE"/>
    <property type="match status" value="1"/>
</dbReference>
<dbReference type="GO" id="GO:0006310">
    <property type="term" value="P:DNA recombination"/>
    <property type="evidence" value="ECO:0007669"/>
    <property type="project" value="UniProtKB-KW"/>
</dbReference>
<dbReference type="EMBL" id="JJPM01000270">
    <property type="protein sequence ID" value="KKG69834.1"/>
    <property type="molecule type" value="Genomic_DNA"/>
</dbReference>
<dbReference type="InterPro" id="IPR013762">
    <property type="entry name" value="Integrase-like_cat_sf"/>
</dbReference>
<evidence type="ECO:0000259" key="2">
    <source>
        <dbReference type="PROSITE" id="PS51898"/>
    </source>
</evidence>
<dbReference type="Gene3D" id="1.10.443.10">
    <property type="entry name" value="Intergrase catalytic core"/>
    <property type="match status" value="1"/>
</dbReference>
<dbReference type="GO" id="GO:0003677">
    <property type="term" value="F:DNA binding"/>
    <property type="evidence" value="ECO:0007669"/>
    <property type="project" value="InterPro"/>
</dbReference>
<dbReference type="InterPro" id="IPR011010">
    <property type="entry name" value="DNA_brk_join_enz"/>
</dbReference>
<dbReference type="PATRIC" id="fig|2209.69.peg.4071"/>
<accession>A0A0F8HSA8</accession>
<dbReference type="SUPFAM" id="SSF56349">
    <property type="entry name" value="DNA breaking-rejoining enzymes"/>
    <property type="match status" value="1"/>
</dbReference>
<sequence>MHLYSSGEIRILTVDEYHKLEEAIPKDEYKTIFNVLMITGMRYVELQRLYDNPAWYNSKRNIIHIPAEGQRKHKRTQRERTIHPLPSMFDSTMKWFYAGKKPPHESSWNRNLQRWAKLAGLNPYGISAKTSRKSLESWLVTAGIPVTTTCLRAGHDSLTSMNHYQGLAFSESERRDIENQLKMWGLLN</sequence>
<evidence type="ECO:0000256" key="1">
    <source>
        <dbReference type="ARBA" id="ARBA00023172"/>
    </source>
</evidence>
<keyword evidence="1" id="KW-0233">DNA recombination</keyword>
<reference evidence="3" key="1">
    <citation type="journal article" date="2015" name="ISME J.">
        <title>Genomic and phenotypic differentiation among Methanosarcina mazei populations from Columbia River sediment.</title>
        <authorList>
            <person name="Youngblut N.D."/>
            <person name="Wirth J.S."/>
            <person name="Henriksen J.R."/>
            <person name="Smith M."/>
            <person name="Simon H."/>
            <person name="Metcalf W.W."/>
            <person name="Whitaker R.J."/>
        </authorList>
    </citation>
    <scope>NUCLEOTIDE SEQUENCE [LARGE SCALE GENOMIC DNA]</scope>
    <source>
        <strain evidence="3">3.H.A.1A.1</strain>
    </source>
</reference>
<dbReference type="GO" id="GO:0015074">
    <property type="term" value="P:DNA integration"/>
    <property type="evidence" value="ECO:0007669"/>
    <property type="project" value="InterPro"/>
</dbReference>
<name>A0A0F8HSA8_METMZ</name>
<gene>
    <name evidence="3" type="ORF">DU43_18345</name>
</gene>
<dbReference type="Pfam" id="PF00589">
    <property type="entry name" value="Phage_integrase"/>
    <property type="match status" value="1"/>
</dbReference>